<gene>
    <name evidence="2" type="ORF">KGMB02408_35040</name>
</gene>
<dbReference type="InterPro" id="IPR008979">
    <property type="entry name" value="Galactose-bd-like_sf"/>
</dbReference>
<dbReference type="SUPFAM" id="SSF49785">
    <property type="entry name" value="Galactose-binding domain-like"/>
    <property type="match status" value="1"/>
</dbReference>
<proteinExistence type="predicted"/>
<evidence type="ECO:0000313" key="2">
    <source>
        <dbReference type="EMBL" id="GCB36559.1"/>
    </source>
</evidence>
<organism evidence="2 3">
    <name type="scientific">Bacteroides faecalis</name>
    <dbReference type="NCBI Taxonomy" id="2447885"/>
    <lineage>
        <taxon>Bacteria</taxon>
        <taxon>Pseudomonadati</taxon>
        <taxon>Bacteroidota</taxon>
        <taxon>Bacteroidia</taxon>
        <taxon>Bacteroidales</taxon>
        <taxon>Bacteroidaceae</taxon>
        <taxon>Bacteroides</taxon>
    </lineage>
</organism>
<protein>
    <submittedName>
        <fullName evidence="2">Exo-alpha-sialidase</fullName>
    </submittedName>
</protein>
<comment type="caution">
    <text evidence="2">The sequence shown here is derived from an EMBL/GenBank/DDBJ whole genome shotgun (WGS) entry which is preliminary data.</text>
</comment>
<dbReference type="PROSITE" id="PS50022">
    <property type="entry name" value="FA58C_3"/>
    <property type="match status" value="1"/>
</dbReference>
<accession>A0A401LYE2</accession>
<dbReference type="AlphaFoldDB" id="A0A401LYE2"/>
<dbReference type="Proteomes" id="UP000288079">
    <property type="component" value="Unassembled WGS sequence"/>
</dbReference>
<dbReference type="EMBL" id="BHWB01000012">
    <property type="protein sequence ID" value="GCB36559.1"/>
    <property type="molecule type" value="Genomic_DNA"/>
</dbReference>
<dbReference type="OrthoDB" id="831253at2"/>
<dbReference type="Pfam" id="PF00754">
    <property type="entry name" value="F5_F8_type_C"/>
    <property type="match status" value="1"/>
</dbReference>
<name>A0A401LYE2_9BACE</name>
<evidence type="ECO:0000313" key="3">
    <source>
        <dbReference type="Proteomes" id="UP000288079"/>
    </source>
</evidence>
<reference evidence="2 3" key="1">
    <citation type="submission" date="2018-10" db="EMBL/GenBank/DDBJ databases">
        <title>Draft Genome Sequence of Bacteroides sp. KCTC 15687.</title>
        <authorList>
            <person name="Yu S.Y."/>
            <person name="Kim J.S."/>
            <person name="Oh B.S."/>
            <person name="Park S.H."/>
            <person name="Kang S.W."/>
            <person name="Park J.E."/>
            <person name="Choi S.H."/>
            <person name="Han K.I."/>
            <person name="Lee K.C."/>
            <person name="Eom M.K."/>
            <person name="Suh M.K."/>
            <person name="Lee D.H."/>
            <person name="Yoon H."/>
            <person name="Kim B."/>
            <person name="Yang S.J."/>
            <person name="Lee J.S."/>
            <person name="Lee J.H."/>
        </authorList>
    </citation>
    <scope>NUCLEOTIDE SEQUENCE [LARGE SCALE GENOMIC DNA]</scope>
    <source>
        <strain evidence="2 3">KCTC 15687</strain>
    </source>
</reference>
<feature type="domain" description="F5/8 type C" evidence="1">
    <location>
        <begin position="156"/>
        <end position="310"/>
    </location>
</feature>
<evidence type="ECO:0000259" key="1">
    <source>
        <dbReference type="PROSITE" id="PS50022"/>
    </source>
</evidence>
<dbReference type="Gene3D" id="2.60.120.260">
    <property type="entry name" value="Galactose-binding domain-like"/>
    <property type="match status" value="1"/>
</dbReference>
<dbReference type="RefSeq" id="WP_125042204.1">
    <property type="nucleotide sequence ID" value="NZ_BHWB01000012.1"/>
</dbReference>
<keyword evidence="3" id="KW-1185">Reference proteome</keyword>
<sequence>MTSCGKAIDEYFGVDNPESFSKIYSAQAVDDSIKHVFSFNIPTDTTIYIYANYGGLGSPTKDIKVKFKVASELVTTYNDNHDTHFPELLKNSYSIENNEVIIPKGKLRSTPLKIRLNTGMFDGIGNFILPMHIESVSDNISINDELRTAYLLISGKYPSNPFKLYDRTDWSIAGCSSEETYNNEGLASFVLDNQSKTYWCTFWKYSKPGPPHWIAIDMKQEKELHGVLIRGRADGSNPDIAKSTGNPMEVTILISQNGETWTEADSFQLTNDLENTLYLSHSRKVRFFKVFVTANHGGMYQTNIAEISAF</sequence>
<dbReference type="Gene3D" id="2.60.40.1740">
    <property type="entry name" value="hypothetical protein (bacova_03559)"/>
    <property type="match status" value="1"/>
</dbReference>
<dbReference type="InterPro" id="IPR013728">
    <property type="entry name" value="BT_3987-like_N"/>
</dbReference>
<dbReference type="InterPro" id="IPR000421">
    <property type="entry name" value="FA58C"/>
</dbReference>
<dbReference type="Pfam" id="PF08522">
    <property type="entry name" value="BT_3987-like_N"/>
    <property type="match status" value="1"/>
</dbReference>